<evidence type="ECO:0000256" key="3">
    <source>
        <dbReference type="SAM" id="MobiDB-lite"/>
    </source>
</evidence>
<gene>
    <name evidence="4" type="ORF">QJS10_CPB11g01249</name>
</gene>
<comment type="similarity">
    <text evidence="1">Belongs to the short-chain dehydrogenases/reductases (SDR) family.</text>
</comment>
<name>A0AAV9DW23_ACOCL</name>
<dbReference type="InterPro" id="IPR002347">
    <property type="entry name" value="SDR_fam"/>
</dbReference>
<dbReference type="PRINTS" id="PR00081">
    <property type="entry name" value="GDHRDH"/>
</dbReference>
<dbReference type="EMBL" id="JAUJYO010000011">
    <property type="protein sequence ID" value="KAK1305254.1"/>
    <property type="molecule type" value="Genomic_DNA"/>
</dbReference>
<dbReference type="Pfam" id="PF13561">
    <property type="entry name" value="adh_short_C2"/>
    <property type="match status" value="1"/>
</dbReference>
<dbReference type="PANTHER" id="PTHR48107:SF7">
    <property type="entry name" value="RE15974P"/>
    <property type="match status" value="1"/>
</dbReference>
<keyword evidence="5" id="KW-1185">Reference proteome</keyword>
<reference evidence="4" key="1">
    <citation type="journal article" date="2023" name="Nat. Commun.">
        <title>Diploid and tetraploid genomes of Acorus and the evolution of monocots.</title>
        <authorList>
            <person name="Ma L."/>
            <person name="Liu K.W."/>
            <person name="Li Z."/>
            <person name="Hsiao Y.Y."/>
            <person name="Qi Y."/>
            <person name="Fu T."/>
            <person name="Tang G.D."/>
            <person name="Zhang D."/>
            <person name="Sun W.H."/>
            <person name="Liu D.K."/>
            <person name="Li Y."/>
            <person name="Chen G.Z."/>
            <person name="Liu X.D."/>
            <person name="Liao X.Y."/>
            <person name="Jiang Y.T."/>
            <person name="Yu X."/>
            <person name="Hao Y."/>
            <person name="Huang J."/>
            <person name="Zhao X.W."/>
            <person name="Ke S."/>
            <person name="Chen Y.Y."/>
            <person name="Wu W.L."/>
            <person name="Hsu J.L."/>
            <person name="Lin Y.F."/>
            <person name="Huang M.D."/>
            <person name="Li C.Y."/>
            <person name="Huang L."/>
            <person name="Wang Z.W."/>
            <person name="Zhao X."/>
            <person name="Zhong W.Y."/>
            <person name="Peng D.H."/>
            <person name="Ahmad S."/>
            <person name="Lan S."/>
            <person name="Zhang J.S."/>
            <person name="Tsai W.C."/>
            <person name="Van de Peer Y."/>
            <person name="Liu Z.J."/>
        </authorList>
    </citation>
    <scope>NUCLEOTIDE SEQUENCE</scope>
    <source>
        <strain evidence="4">CP</strain>
    </source>
</reference>
<dbReference type="SUPFAM" id="SSF51735">
    <property type="entry name" value="NAD(P)-binding Rossmann-fold domains"/>
    <property type="match status" value="1"/>
</dbReference>
<organism evidence="4 5">
    <name type="scientific">Acorus calamus</name>
    <name type="common">Sweet flag</name>
    <dbReference type="NCBI Taxonomy" id="4465"/>
    <lineage>
        <taxon>Eukaryota</taxon>
        <taxon>Viridiplantae</taxon>
        <taxon>Streptophyta</taxon>
        <taxon>Embryophyta</taxon>
        <taxon>Tracheophyta</taxon>
        <taxon>Spermatophyta</taxon>
        <taxon>Magnoliopsida</taxon>
        <taxon>Liliopsida</taxon>
        <taxon>Acoraceae</taxon>
        <taxon>Acorus</taxon>
    </lineage>
</organism>
<dbReference type="Proteomes" id="UP001180020">
    <property type="component" value="Unassembled WGS sequence"/>
</dbReference>
<evidence type="ECO:0000313" key="4">
    <source>
        <dbReference type="EMBL" id="KAK1305254.1"/>
    </source>
</evidence>
<dbReference type="PANTHER" id="PTHR48107">
    <property type="entry name" value="NADPH-DEPENDENT ALDEHYDE REDUCTASE-LIKE PROTEIN, CHLOROPLASTIC-RELATED"/>
    <property type="match status" value="1"/>
</dbReference>
<dbReference type="Gene3D" id="3.40.50.720">
    <property type="entry name" value="NAD(P)-binding Rossmann-like Domain"/>
    <property type="match status" value="1"/>
</dbReference>
<evidence type="ECO:0000313" key="5">
    <source>
        <dbReference type="Proteomes" id="UP001180020"/>
    </source>
</evidence>
<dbReference type="InterPro" id="IPR036291">
    <property type="entry name" value="NAD(P)-bd_dom_sf"/>
</dbReference>
<reference evidence="4" key="2">
    <citation type="submission" date="2023-06" db="EMBL/GenBank/DDBJ databases">
        <authorList>
            <person name="Ma L."/>
            <person name="Liu K.-W."/>
            <person name="Li Z."/>
            <person name="Hsiao Y.-Y."/>
            <person name="Qi Y."/>
            <person name="Fu T."/>
            <person name="Tang G."/>
            <person name="Zhang D."/>
            <person name="Sun W.-H."/>
            <person name="Liu D.-K."/>
            <person name="Li Y."/>
            <person name="Chen G.-Z."/>
            <person name="Liu X.-D."/>
            <person name="Liao X.-Y."/>
            <person name="Jiang Y.-T."/>
            <person name="Yu X."/>
            <person name="Hao Y."/>
            <person name="Huang J."/>
            <person name="Zhao X.-W."/>
            <person name="Ke S."/>
            <person name="Chen Y.-Y."/>
            <person name="Wu W.-L."/>
            <person name="Hsu J.-L."/>
            <person name="Lin Y.-F."/>
            <person name="Huang M.-D."/>
            <person name="Li C.-Y."/>
            <person name="Huang L."/>
            <person name="Wang Z.-W."/>
            <person name="Zhao X."/>
            <person name="Zhong W.-Y."/>
            <person name="Peng D.-H."/>
            <person name="Ahmad S."/>
            <person name="Lan S."/>
            <person name="Zhang J.-S."/>
            <person name="Tsai W.-C."/>
            <person name="Van De Peer Y."/>
            <person name="Liu Z.-J."/>
        </authorList>
    </citation>
    <scope>NUCLEOTIDE SEQUENCE</scope>
    <source>
        <strain evidence="4">CP</strain>
        <tissue evidence="4">Leaves</tissue>
    </source>
</reference>
<sequence>MYMNKEEKRPFPKTQLDSKDISVITHQFHSDCSSINSKLRSITTNNGNPTTATTPPPPRRPNRHCHRRLPRHRPRHRRPPLLPRRGPRHQLRLQRSLRAESLASTLPRGAVTVRADVSIASEVKALFDRAEEAFGGRPAHVLVNCAGILDPKYPSVANTAEEDWDRTFAVNAKGAFLCCREAAARLVRGGGGRIVAVTTSVVGSRRPGYGAYAASKAAVETMVGVMAKELKGTGITVNFMAPGPIATDMFFDRKTEEVVGSVVAESPMGRLGEVGDVAPVVGFLTTDGGGWINGQVIRVNGGFV</sequence>
<accession>A0AAV9DW23</accession>
<evidence type="ECO:0000256" key="2">
    <source>
        <dbReference type="ARBA" id="ARBA00023002"/>
    </source>
</evidence>
<dbReference type="GO" id="GO:0016614">
    <property type="term" value="F:oxidoreductase activity, acting on CH-OH group of donors"/>
    <property type="evidence" value="ECO:0007669"/>
    <property type="project" value="UniProtKB-ARBA"/>
</dbReference>
<proteinExistence type="inferred from homology"/>
<feature type="compositionally biased region" description="Basic residues" evidence="3">
    <location>
        <begin position="60"/>
        <end position="89"/>
    </location>
</feature>
<protein>
    <submittedName>
        <fullName evidence="4">Uncharacterized protein</fullName>
    </submittedName>
</protein>
<dbReference type="AlphaFoldDB" id="A0AAV9DW23"/>
<comment type="caution">
    <text evidence="4">The sequence shown here is derived from an EMBL/GenBank/DDBJ whole genome shotgun (WGS) entry which is preliminary data.</text>
</comment>
<feature type="region of interest" description="Disordered" evidence="3">
    <location>
        <begin position="39"/>
        <end position="89"/>
    </location>
</feature>
<dbReference type="PRINTS" id="PR00080">
    <property type="entry name" value="SDRFAMILY"/>
</dbReference>
<keyword evidence="2" id="KW-0560">Oxidoreductase</keyword>
<feature type="compositionally biased region" description="Low complexity" evidence="3">
    <location>
        <begin position="43"/>
        <end position="53"/>
    </location>
</feature>
<evidence type="ECO:0000256" key="1">
    <source>
        <dbReference type="ARBA" id="ARBA00006484"/>
    </source>
</evidence>